<evidence type="ECO:0000313" key="1">
    <source>
        <dbReference type="EMBL" id="OMJ26040.1"/>
    </source>
</evidence>
<comment type="caution">
    <text evidence="1">The sequence shown here is derived from an EMBL/GenBank/DDBJ whole genome shotgun (WGS) entry which is preliminary data.</text>
</comment>
<organism evidence="1 2">
    <name type="scientific">Smittium culicis</name>
    <dbReference type="NCBI Taxonomy" id="133412"/>
    <lineage>
        <taxon>Eukaryota</taxon>
        <taxon>Fungi</taxon>
        <taxon>Fungi incertae sedis</taxon>
        <taxon>Zoopagomycota</taxon>
        <taxon>Kickxellomycotina</taxon>
        <taxon>Harpellomycetes</taxon>
        <taxon>Harpellales</taxon>
        <taxon>Legeriomycetaceae</taxon>
        <taxon>Smittium</taxon>
    </lineage>
</organism>
<proteinExistence type="predicted"/>
<name>A0A1R1YGK9_9FUNG</name>
<sequence length="66" mass="7299">MVNGYFLNPSIPNKIYLFLFLDSGIGPRKSINQQSKILETAGFPKIRNLVCSNSSFGTDDKILCSS</sequence>
<keyword evidence="2" id="KW-1185">Reference proteome</keyword>
<accession>A0A1R1YGK9</accession>
<evidence type="ECO:0000313" key="2">
    <source>
        <dbReference type="Proteomes" id="UP000187283"/>
    </source>
</evidence>
<gene>
    <name evidence="1" type="ORF">AYI70_g464</name>
</gene>
<dbReference type="EMBL" id="LSSN01000074">
    <property type="protein sequence ID" value="OMJ26040.1"/>
    <property type="molecule type" value="Genomic_DNA"/>
</dbReference>
<dbReference type="AlphaFoldDB" id="A0A1R1YGK9"/>
<reference evidence="1 2" key="1">
    <citation type="submission" date="2017-01" db="EMBL/GenBank/DDBJ databases">
        <authorList>
            <person name="Mah S.A."/>
            <person name="Swanson W.J."/>
            <person name="Moy G.W."/>
            <person name="Vacquier V.D."/>
        </authorList>
    </citation>
    <scope>NUCLEOTIDE SEQUENCE [LARGE SCALE GENOMIC DNA]</scope>
    <source>
        <strain evidence="1 2">GSMNP</strain>
    </source>
</reference>
<dbReference type="Proteomes" id="UP000187283">
    <property type="component" value="Unassembled WGS sequence"/>
</dbReference>
<protein>
    <submittedName>
        <fullName evidence="1">Uncharacterized protein</fullName>
    </submittedName>
</protein>